<dbReference type="AlphaFoldDB" id="A0A178IMC8"/>
<keyword evidence="2" id="KW-0804">Transcription</keyword>
<dbReference type="Proteomes" id="UP000078486">
    <property type="component" value="Unassembled WGS sequence"/>
</dbReference>
<evidence type="ECO:0000313" key="4">
    <source>
        <dbReference type="EMBL" id="OAM90841.1"/>
    </source>
</evidence>
<dbReference type="InterPro" id="IPR018060">
    <property type="entry name" value="HTH_AraC"/>
</dbReference>
<sequence>MERGFYAGQKKKRVSWRPTPFAHFPVCAFDLGFLHLPQFTTWFKRHQGISPHGYRQRGTAYFVRAGQRNGGS</sequence>
<dbReference type="GO" id="GO:0043565">
    <property type="term" value="F:sequence-specific DNA binding"/>
    <property type="evidence" value="ECO:0007669"/>
    <property type="project" value="InterPro"/>
</dbReference>
<keyword evidence="1" id="KW-0805">Transcription regulation</keyword>
<dbReference type="GO" id="GO:0003700">
    <property type="term" value="F:DNA-binding transcription factor activity"/>
    <property type="evidence" value="ECO:0007669"/>
    <property type="project" value="InterPro"/>
</dbReference>
<reference evidence="4 5" key="1">
    <citation type="submission" date="2016-01" db="EMBL/GenBank/DDBJ databases">
        <title>High potential of lignocellulose degradation of a new Verrucomicrobia species.</title>
        <authorList>
            <person name="Wang Y."/>
            <person name="Shi Y."/>
            <person name="Qiu Z."/>
            <person name="Liu S."/>
            <person name="Yang H."/>
        </authorList>
    </citation>
    <scope>NUCLEOTIDE SEQUENCE [LARGE SCALE GENOMIC DNA]</scope>
    <source>
        <strain evidence="4 5">TSB47</strain>
    </source>
</reference>
<dbReference type="EMBL" id="LRRQ01000046">
    <property type="protein sequence ID" value="OAM90841.1"/>
    <property type="molecule type" value="Genomic_DNA"/>
</dbReference>
<dbReference type="Gene3D" id="1.10.10.60">
    <property type="entry name" value="Homeodomain-like"/>
    <property type="match status" value="1"/>
</dbReference>
<proteinExistence type="predicted"/>
<protein>
    <recommendedName>
        <fullName evidence="3">HTH araC/xylS-type domain-containing protein</fullName>
    </recommendedName>
</protein>
<dbReference type="InterPro" id="IPR009057">
    <property type="entry name" value="Homeodomain-like_sf"/>
</dbReference>
<evidence type="ECO:0000259" key="3">
    <source>
        <dbReference type="PROSITE" id="PS01124"/>
    </source>
</evidence>
<evidence type="ECO:0000313" key="5">
    <source>
        <dbReference type="Proteomes" id="UP000078486"/>
    </source>
</evidence>
<evidence type="ECO:0000256" key="2">
    <source>
        <dbReference type="ARBA" id="ARBA00023163"/>
    </source>
</evidence>
<dbReference type="SUPFAM" id="SSF46689">
    <property type="entry name" value="Homeodomain-like"/>
    <property type="match status" value="1"/>
</dbReference>
<comment type="caution">
    <text evidence="4">The sequence shown here is derived from an EMBL/GenBank/DDBJ whole genome shotgun (WGS) entry which is preliminary data.</text>
</comment>
<organism evidence="4 5">
    <name type="scientific">Termitidicoccus mucosus</name>
    <dbReference type="NCBI Taxonomy" id="1184151"/>
    <lineage>
        <taxon>Bacteria</taxon>
        <taxon>Pseudomonadati</taxon>
        <taxon>Verrucomicrobiota</taxon>
        <taxon>Opitutia</taxon>
        <taxon>Opitutales</taxon>
        <taxon>Opitutaceae</taxon>
        <taxon>Termitidicoccus</taxon>
    </lineage>
</organism>
<name>A0A178IMC8_9BACT</name>
<dbReference type="PROSITE" id="PS01124">
    <property type="entry name" value="HTH_ARAC_FAMILY_2"/>
    <property type="match status" value="1"/>
</dbReference>
<accession>A0A178IMC8</accession>
<feature type="domain" description="HTH araC/xylS-type" evidence="3">
    <location>
        <begin position="28"/>
        <end position="57"/>
    </location>
</feature>
<keyword evidence="5" id="KW-1185">Reference proteome</keyword>
<evidence type="ECO:0000256" key="1">
    <source>
        <dbReference type="ARBA" id="ARBA00023015"/>
    </source>
</evidence>
<gene>
    <name evidence="4" type="ORF">AW736_05920</name>
</gene>